<protein>
    <submittedName>
        <fullName evidence="5">Glucose oxidase</fullName>
    </submittedName>
</protein>
<comment type="caution">
    <text evidence="5">The sequence shown here is derived from an EMBL/GenBank/DDBJ whole genome shotgun (WGS) entry which is preliminary data.</text>
</comment>
<dbReference type="InterPro" id="IPR000172">
    <property type="entry name" value="GMC_OxRdtase_N"/>
</dbReference>
<dbReference type="Proteomes" id="UP001628179">
    <property type="component" value="Unassembled WGS sequence"/>
</dbReference>
<comment type="similarity">
    <text evidence="1">Belongs to the GMC oxidoreductase family.</text>
</comment>
<feature type="signal peptide" evidence="3">
    <location>
        <begin position="1"/>
        <end position="22"/>
    </location>
</feature>
<organism evidence="5 6">
    <name type="scientific">Madurella fahalii</name>
    <dbReference type="NCBI Taxonomy" id="1157608"/>
    <lineage>
        <taxon>Eukaryota</taxon>
        <taxon>Fungi</taxon>
        <taxon>Dikarya</taxon>
        <taxon>Ascomycota</taxon>
        <taxon>Pezizomycotina</taxon>
        <taxon>Sordariomycetes</taxon>
        <taxon>Sordariomycetidae</taxon>
        <taxon>Sordariales</taxon>
        <taxon>Sordariales incertae sedis</taxon>
        <taxon>Madurella</taxon>
    </lineage>
</organism>
<dbReference type="Gene3D" id="3.50.50.60">
    <property type="entry name" value="FAD/NAD(P)-binding domain"/>
    <property type="match status" value="1"/>
</dbReference>
<dbReference type="PANTHER" id="PTHR11552">
    <property type="entry name" value="GLUCOSE-METHANOL-CHOLINE GMC OXIDOREDUCTASE"/>
    <property type="match status" value="1"/>
</dbReference>
<feature type="region of interest" description="Disordered" evidence="2">
    <location>
        <begin position="317"/>
        <end position="339"/>
    </location>
</feature>
<dbReference type="PIRSF" id="PIRSF000137">
    <property type="entry name" value="Alcohol_oxidase"/>
    <property type="match status" value="1"/>
</dbReference>
<reference evidence="5 6" key="1">
    <citation type="submission" date="2024-09" db="EMBL/GenBank/DDBJ databases">
        <title>Itraconazole resistance in Madurella fahalii resulting from another homologue of gene encoding cytochrome P450 14-alpha sterol demethylase (CYP51).</title>
        <authorList>
            <person name="Yoshioka I."/>
            <person name="Fahal A.H."/>
            <person name="Kaneko S."/>
            <person name="Yaguchi T."/>
        </authorList>
    </citation>
    <scope>NUCLEOTIDE SEQUENCE [LARGE SCALE GENOMIC DNA]</scope>
    <source>
        <strain evidence="5 6">IFM 68171</strain>
    </source>
</reference>
<dbReference type="EMBL" id="BAAFSV010000002">
    <property type="protein sequence ID" value="GAB1312632.1"/>
    <property type="molecule type" value="Genomic_DNA"/>
</dbReference>
<dbReference type="InterPro" id="IPR012132">
    <property type="entry name" value="GMC_OxRdtase"/>
</dbReference>
<feature type="domain" description="Glucose-methanol-choline oxidoreductase N-terminal" evidence="4">
    <location>
        <begin position="281"/>
        <end position="295"/>
    </location>
</feature>
<dbReference type="PROSITE" id="PS00624">
    <property type="entry name" value="GMC_OXRED_2"/>
    <property type="match status" value="1"/>
</dbReference>
<sequence>MVFRLAFLSYLVILSDSLFVHCHPWSHRGATILNSRDDAKDAYDYVIVLESGKYSVLVIEYGYSDYDTGSPFFDITSQPSPELNNRTFPVLIGSIVGGSSAVNGMVFQRDISSDYDIWGELSGVAESTWNWENLLGYFRKAVQLVTPPPADLAATYNMMLHDPSVLIMYEAMKAIPGVTVPVDGAGGENGMFWATRSMDPMTFERSYAKTGHWDGLSRKNYELVTGTKVNKVVFKGNRAVGVYMSPRVNGTQAEDRSEKGKKGRSKTRIIKARKEVILAAGSIHTPQILQLSGIGLASLLEEGTHSREGRFAGRRCKLPRSSIPPDPHLPLDHCPTNPDRQRLIPDRERLPLRLGARHLLRPPRNLARQPRPIADRYAAQDPAQHLPAGTHPSVIAGYAKQQRIYAREMRRTGLTWFGAGLAGSETVSCTPQNLHPVSRGTVTIDLEDPAGREPIVDYRGAANPVDIDIFVEDTKSWRRYVSSGMLAQYNATEIEPGPGYETDEALRG</sequence>
<feature type="chain" id="PRO_5046775170" evidence="3">
    <location>
        <begin position="23"/>
        <end position="508"/>
    </location>
</feature>
<dbReference type="SUPFAM" id="SSF51905">
    <property type="entry name" value="FAD/NAD(P)-binding domain"/>
    <property type="match status" value="1"/>
</dbReference>
<evidence type="ECO:0000313" key="5">
    <source>
        <dbReference type="EMBL" id="GAB1312632.1"/>
    </source>
</evidence>
<evidence type="ECO:0000256" key="3">
    <source>
        <dbReference type="SAM" id="SignalP"/>
    </source>
</evidence>
<keyword evidence="6" id="KW-1185">Reference proteome</keyword>
<name>A0ABQ0G4G2_9PEZI</name>
<gene>
    <name evidence="5" type="ORF">MFIFM68171_02842</name>
</gene>
<accession>A0ABQ0G4G2</accession>
<dbReference type="GeneID" id="98173587"/>
<evidence type="ECO:0000259" key="4">
    <source>
        <dbReference type="PROSITE" id="PS00624"/>
    </source>
</evidence>
<evidence type="ECO:0000256" key="1">
    <source>
        <dbReference type="ARBA" id="ARBA00010790"/>
    </source>
</evidence>
<evidence type="ECO:0000256" key="2">
    <source>
        <dbReference type="SAM" id="MobiDB-lite"/>
    </source>
</evidence>
<dbReference type="Pfam" id="PF00732">
    <property type="entry name" value="GMC_oxred_N"/>
    <property type="match status" value="1"/>
</dbReference>
<dbReference type="InterPro" id="IPR036188">
    <property type="entry name" value="FAD/NAD-bd_sf"/>
</dbReference>
<dbReference type="Gene3D" id="3.30.560.10">
    <property type="entry name" value="Glucose Oxidase, domain 3"/>
    <property type="match status" value="2"/>
</dbReference>
<dbReference type="PANTHER" id="PTHR11552:SF115">
    <property type="entry name" value="DEHYDROGENASE XPTC-RELATED"/>
    <property type="match status" value="1"/>
</dbReference>
<evidence type="ECO:0000313" key="6">
    <source>
        <dbReference type="Proteomes" id="UP001628179"/>
    </source>
</evidence>
<dbReference type="SUPFAM" id="SSF54373">
    <property type="entry name" value="FAD-linked reductases, C-terminal domain"/>
    <property type="match status" value="1"/>
</dbReference>
<keyword evidence="3" id="KW-0732">Signal</keyword>
<dbReference type="RefSeq" id="XP_070914365.1">
    <property type="nucleotide sequence ID" value="XM_071058264.1"/>
</dbReference>
<proteinExistence type="inferred from homology"/>